<organism evidence="2 3">
    <name type="scientific">Methanoculleus frigidifontis</name>
    <dbReference type="NCBI Taxonomy" id="2584085"/>
    <lineage>
        <taxon>Archaea</taxon>
        <taxon>Methanobacteriati</taxon>
        <taxon>Methanobacteriota</taxon>
        <taxon>Stenosarchaea group</taxon>
        <taxon>Methanomicrobia</taxon>
        <taxon>Methanomicrobiales</taxon>
        <taxon>Methanomicrobiaceae</taxon>
        <taxon>Methanoculleus</taxon>
    </lineage>
</organism>
<dbReference type="Proteomes" id="UP001168338">
    <property type="component" value="Unassembled WGS sequence"/>
</dbReference>
<evidence type="ECO:0000313" key="3">
    <source>
        <dbReference type="Proteomes" id="UP001168338"/>
    </source>
</evidence>
<reference evidence="2" key="1">
    <citation type="submission" date="2019-05" db="EMBL/GenBank/DDBJ databases">
        <title>Methanoculleus sp. FWC-SCC1, a methanogenic archaeon isolated from deep marine cold seep.</title>
        <authorList>
            <person name="Chen Y.-W."/>
            <person name="Chen S.-C."/>
            <person name="Teng N.-H."/>
            <person name="Lai M.-C."/>
        </authorList>
    </citation>
    <scope>NUCLEOTIDE SEQUENCE</scope>
    <source>
        <strain evidence="2">FWC-SCC1</strain>
    </source>
</reference>
<sequence>MCIPIACTIGRTVRFRICCKRKNRKWRFIRGSEIPWFIREFAREKCLHSCLHTPLQHYVQRCCNTCPGCSITGWFAWVKENSAGARSAMPGKPCIAHARSRRISARGVMPGWCGSGTGERGCDDPGRSPAGGGGGAGGSAGPSSKPITLIYRLIQGSLMTYAERVEFYRQIEKERGRPLITYVTSSRPNAEGVIASDVIPEFCRQILTIPEDKKKIDLLIVSRGGDPIVSWRIISLLRERFDEVGVLIPYEAYSAATLLALGANEIVMHPFSNLGPVDPQLHIVKNVEGKQANLDFAAEDLAHYLDFVGTDVGISDQEQKERAFELVAKEVGTIPIGAAKRSSNLALSLGAKLLGLHMADHNTVKAISEALNKSFYHHGYPVGRTEAKEIGLNVTDAPSGLERLMWQVWEDLEREMKCREPFNPFDIVMNDPHLSQAIGQVRQLQLPANTPPQFLPQIFQQHLQQIQLATLPSIHYELLQATVESPRLRSEYRSVRVISAVRMPDLNININVAPMTPGWKTIDRIAEV</sequence>
<proteinExistence type="predicted"/>
<feature type="region of interest" description="Disordered" evidence="1">
    <location>
        <begin position="119"/>
        <end position="141"/>
    </location>
</feature>
<dbReference type="EMBL" id="VCYH01000002">
    <property type="protein sequence ID" value="MDN7024127.1"/>
    <property type="molecule type" value="Genomic_DNA"/>
</dbReference>
<evidence type="ECO:0000256" key="1">
    <source>
        <dbReference type="SAM" id="MobiDB-lite"/>
    </source>
</evidence>
<name>A0ABT8M871_9EURY</name>
<evidence type="ECO:0000313" key="2">
    <source>
        <dbReference type="EMBL" id="MDN7024127.1"/>
    </source>
</evidence>
<dbReference type="Gene3D" id="3.90.226.10">
    <property type="entry name" value="2-enoyl-CoA Hydratase, Chain A, domain 1"/>
    <property type="match status" value="1"/>
</dbReference>
<comment type="caution">
    <text evidence="2">The sequence shown here is derived from an EMBL/GenBank/DDBJ whole genome shotgun (WGS) entry which is preliminary data.</text>
</comment>
<evidence type="ECO:0008006" key="4">
    <source>
        <dbReference type="Google" id="ProtNLM"/>
    </source>
</evidence>
<dbReference type="PANTHER" id="PTHR35984:SF1">
    <property type="entry name" value="PERIPLASMIC SERINE PROTEASE"/>
    <property type="match status" value="1"/>
</dbReference>
<dbReference type="SUPFAM" id="SSF52096">
    <property type="entry name" value="ClpP/crotonase"/>
    <property type="match status" value="1"/>
</dbReference>
<dbReference type="InterPro" id="IPR002825">
    <property type="entry name" value="Pept_S49_ser-pept_pro"/>
</dbReference>
<accession>A0ABT8M871</accession>
<dbReference type="PANTHER" id="PTHR35984">
    <property type="entry name" value="PERIPLASMIC SERINE PROTEASE"/>
    <property type="match status" value="1"/>
</dbReference>
<feature type="compositionally biased region" description="Gly residues" evidence="1">
    <location>
        <begin position="129"/>
        <end position="140"/>
    </location>
</feature>
<keyword evidence="3" id="KW-1185">Reference proteome</keyword>
<gene>
    <name evidence="2" type="ORF">FGU65_04350</name>
</gene>
<dbReference type="InterPro" id="IPR029045">
    <property type="entry name" value="ClpP/crotonase-like_dom_sf"/>
</dbReference>
<protein>
    <recommendedName>
        <fullName evidence="4">Serine dehydrogenase proteinase</fullName>
    </recommendedName>
</protein>
<dbReference type="Pfam" id="PF01972">
    <property type="entry name" value="SDH_protease"/>
    <property type="match status" value="1"/>
</dbReference>